<comment type="caution">
    <text evidence="1">The sequence shown here is derived from an EMBL/GenBank/DDBJ whole genome shotgun (WGS) entry which is preliminary data.</text>
</comment>
<name>A0A0G1AKT1_9BACT</name>
<evidence type="ECO:0000313" key="1">
    <source>
        <dbReference type="EMBL" id="KKS25893.1"/>
    </source>
</evidence>
<reference evidence="1 2" key="1">
    <citation type="journal article" date="2015" name="Nature">
        <title>rRNA introns, odd ribosomes, and small enigmatic genomes across a large radiation of phyla.</title>
        <authorList>
            <person name="Brown C.T."/>
            <person name="Hug L.A."/>
            <person name="Thomas B.C."/>
            <person name="Sharon I."/>
            <person name="Castelle C.J."/>
            <person name="Singh A."/>
            <person name="Wilkins M.J."/>
            <person name="Williams K.H."/>
            <person name="Banfield J.F."/>
        </authorList>
    </citation>
    <scope>NUCLEOTIDE SEQUENCE [LARGE SCALE GENOMIC DNA]</scope>
</reference>
<dbReference type="AlphaFoldDB" id="A0A0G1AKT1"/>
<organism evidence="1 2">
    <name type="scientific">Candidatus Yanofskybacteria bacterium GW2011_GWC2_41_9</name>
    <dbReference type="NCBI Taxonomy" id="1619029"/>
    <lineage>
        <taxon>Bacteria</taxon>
        <taxon>Candidatus Yanofskyibacteriota</taxon>
    </lineage>
</organism>
<proteinExistence type="predicted"/>
<protein>
    <submittedName>
        <fullName evidence="1">Uncharacterized protein</fullName>
    </submittedName>
</protein>
<evidence type="ECO:0000313" key="2">
    <source>
        <dbReference type="Proteomes" id="UP000033859"/>
    </source>
</evidence>
<gene>
    <name evidence="1" type="ORF">UU84_C0032G0002</name>
</gene>
<dbReference type="EMBL" id="LCCE01000032">
    <property type="protein sequence ID" value="KKS25893.1"/>
    <property type="molecule type" value="Genomic_DNA"/>
</dbReference>
<sequence length="97" mass="10931">MTILYFVELFEVIGGNELKKIASFNYDEESTGAVSVEVECRHPAIESIMNEGIYDYKEAKPGKLYPGDGIRFLENLKYNFKSNGLMATDVQKKVVGE</sequence>
<accession>A0A0G1AKT1</accession>
<dbReference type="Proteomes" id="UP000033859">
    <property type="component" value="Unassembled WGS sequence"/>
</dbReference>